<gene>
    <name evidence="2" type="ORF">Amon01_000290900</name>
</gene>
<dbReference type="AlphaFoldDB" id="A0A9W6YUL8"/>
<feature type="region of interest" description="Disordered" evidence="1">
    <location>
        <begin position="324"/>
        <end position="356"/>
    </location>
</feature>
<evidence type="ECO:0000313" key="2">
    <source>
        <dbReference type="EMBL" id="GMG24231.1"/>
    </source>
</evidence>
<dbReference type="Proteomes" id="UP001165063">
    <property type="component" value="Unassembled WGS sequence"/>
</dbReference>
<sequence>MLCYGQDTVYGTVPVTVTVPVIDTPSLQSVYISKKLSSFSKSWKSSVSLSSSINSSSSSSISDLSDSDSYSDADSESIFDHQHKKHQISSNANSNLTANDKHSQHSQHSDCITMSSILCSSHEPVLDGNHPLAYSDEEDDDDEVDENVDSLIFTPTSSVTPSPTLRHQRSSFSRFTSKISKFFERTASALDRLPDPYVFYNHIDTINRTTTRTNNNDISTCESKEIELTTFNEQDQYQNSTEESTTLPQFSTLNPFALGYPVDNQKDEDFPLVRQRQLRLNPTYLRMYAIDLSLREMGYLNVSDYELDIYADFLLHNTNEHDSNDYGHNDHQHHNNCLESDDTSYDSPSDEFSTSSSISSSNLILNSLMNPQTEADYDYQLQLRLSLISNHKLSYCYQLVPRNDSLPQFHSPYGITQFPTQGSIVYPKLNTDVQIDDNCTDLNNDINFDETSTTKSFLNLDDWKTYNHFQIKRHLNNVNRQRSNFKSLARDIQFTYKNTAPQGSRWASVVNAWD</sequence>
<dbReference type="OrthoDB" id="4088353at2759"/>
<feature type="region of interest" description="Disordered" evidence="1">
    <location>
        <begin position="72"/>
        <end position="107"/>
    </location>
</feature>
<organism evidence="2 3">
    <name type="scientific">Ambrosiozyma monospora</name>
    <name type="common">Yeast</name>
    <name type="synonym">Endomycopsis monosporus</name>
    <dbReference type="NCBI Taxonomy" id="43982"/>
    <lineage>
        <taxon>Eukaryota</taxon>
        <taxon>Fungi</taxon>
        <taxon>Dikarya</taxon>
        <taxon>Ascomycota</taxon>
        <taxon>Saccharomycotina</taxon>
        <taxon>Pichiomycetes</taxon>
        <taxon>Pichiales</taxon>
        <taxon>Pichiaceae</taxon>
        <taxon>Ambrosiozyma</taxon>
    </lineage>
</organism>
<protein>
    <submittedName>
        <fullName evidence="2">Unnamed protein product</fullName>
    </submittedName>
</protein>
<reference evidence="2" key="1">
    <citation type="submission" date="2023-04" db="EMBL/GenBank/DDBJ databases">
        <title>Ambrosiozyma monospora NBRC 1965.</title>
        <authorList>
            <person name="Ichikawa N."/>
            <person name="Sato H."/>
            <person name="Tonouchi N."/>
        </authorList>
    </citation>
    <scope>NUCLEOTIDE SEQUENCE</scope>
    <source>
        <strain evidence="2">NBRC 1965</strain>
    </source>
</reference>
<evidence type="ECO:0000256" key="1">
    <source>
        <dbReference type="SAM" id="MobiDB-lite"/>
    </source>
</evidence>
<evidence type="ECO:0000313" key="3">
    <source>
        <dbReference type="Proteomes" id="UP001165063"/>
    </source>
</evidence>
<keyword evidence="3" id="KW-1185">Reference proteome</keyword>
<feature type="compositionally biased region" description="Low complexity" evidence="1">
    <location>
        <begin position="345"/>
        <end position="356"/>
    </location>
</feature>
<feature type="compositionally biased region" description="Basic and acidic residues" evidence="1">
    <location>
        <begin position="324"/>
        <end position="333"/>
    </location>
</feature>
<accession>A0A9W6YUL8</accession>
<dbReference type="EMBL" id="BSXU01001137">
    <property type="protein sequence ID" value="GMG24231.1"/>
    <property type="molecule type" value="Genomic_DNA"/>
</dbReference>
<feature type="compositionally biased region" description="Polar residues" evidence="1">
    <location>
        <begin position="88"/>
        <end position="98"/>
    </location>
</feature>
<proteinExistence type="predicted"/>
<comment type="caution">
    <text evidence="2">The sequence shown here is derived from an EMBL/GenBank/DDBJ whole genome shotgun (WGS) entry which is preliminary data.</text>
</comment>
<name>A0A9W6YUL8_AMBMO</name>